<feature type="coiled-coil region" evidence="1">
    <location>
        <begin position="88"/>
        <end position="122"/>
    </location>
</feature>
<evidence type="ECO:0000313" key="5">
    <source>
        <dbReference type="Proteomes" id="UP000643279"/>
    </source>
</evidence>
<feature type="chain" id="PRO_5046181810" evidence="3">
    <location>
        <begin position="32"/>
        <end position="414"/>
    </location>
</feature>
<feature type="compositionally biased region" description="Low complexity" evidence="2">
    <location>
        <begin position="284"/>
        <end position="323"/>
    </location>
</feature>
<name>A0ABQ2AKL0_9MICC</name>
<reference evidence="5" key="1">
    <citation type="journal article" date="2019" name="Int. J. Syst. Evol. Microbiol.">
        <title>The Global Catalogue of Microorganisms (GCM) 10K type strain sequencing project: providing services to taxonomists for standard genome sequencing and annotation.</title>
        <authorList>
            <consortium name="The Broad Institute Genomics Platform"/>
            <consortium name="The Broad Institute Genome Sequencing Center for Infectious Disease"/>
            <person name="Wu L."/>
            <person name="Ma J."/>
        </authorList>
    </citation>
    <scope>NUCLEOTIDE SEQUENCE [LARGE SCALE GENOMIC DNA]</scope>
    <source>
        <strain evidence="5">CGMCC 1.12778</strain>
    </source>
</reference>
<comment type="caution">
    <text evidence="4">The sequence shown here is derived from an EMBL/GenBank/DDBJ whole genome shotgun (WGS) entry which is preliminary data.</text>
</comment>
<keyword evidence="1" id="KW-0175">Coiled coil</keyword>
<evidence type="ECO:0000313" key="4">
    <source>
        <dbReference type="EMBL" id="GGH92680.1"/>
    </source>
</evidence>
<feature type="signal peptide" evidence="3">
    <location>
        <begin position="1"/>
        <end position="31"/>
    </location>
</feature>
<feature type="region of interest" description="Disordered" evidence="2">
    <location>
        <begin position="284"/>
        <end position="345"/>
    </location>
</feature>
<protein>
    <submittedName>
        <fullName evidence="4">Uncharacterized protein</fullName>
    </submittedName>
</protein>
<keyword evidence="3" id="KW-0732">Signal</keyword>
<gene>
    <name evidence="4" type="ORF">GCM10007170_11800</name>
</gene>
<dbReference type="EMBL" id="BMFW01000003">
    <property type="protein sequence ID" value="GGH92680.1"/>
    <property type="molecule type" value="Genomic_DNA"/>
</dbReference>
<dbReference type="Proteomes" id="UP000643279">
    <property type="component" value="Unassembled WGS sequence"/>
</dbReference>
<sequence length="414" mass="41526">MPLSVTISRYAVMGSLIATALAATMVLPAAAEAPAPPGGYPSWTDVQDAQASEAAKAAEITTINGLLTGLQAQSERAGEAAVRSAAGYAAADAALQAATSRLDALSAQAAHAADELARHRKELGALAVRSYKTGGTNAGFFVALDVLETNSVQGLNLVKVVGDKTAALLSNTAAAGKVAAALTEQEKVARSERERLSGEAKAKQDAARSAQDALARQVSEEQRHGGELTAQLAALKGTTAALEGEYRQGQAALAAYEAAQAAKRAAAEEQARVQAETAANAAAAAGAARQPKPAAPAGAAANAANPAPADPALSNPALSNPAPVNNPAPSVPDAPQAPSLPAPPAVVVPSVPGGAVNDPAGATGCLRLGAGPVPVPGPAVDQGVQLADHRHKRLFRSVRNRPGPAARQVRKCRQ</sequence>
<dbReference type="RefSeq" id="WP_308419982.1">
    <property type="nucleotide sequence ID" value="NZ_BMFW01000003.1"/>
</dbReference>
<feature type="compositionally biased region" description="Basic and acidic residues" evidence="2">
    <location>
        <begin position="189"/>
        <end position="206"/>
    </location>
</feature>
<evidence type="ECO:0000256" key="1">
    <source>
        <dbReference type="SAM" id="Coils"/>
    </source>
</evidence>
<organism evidence="4 5">
    <name type="scientific">Arthrobacter liuii</name>
    <dbReference type="NCBI Taxonomy" id="1476996"/>
    <lineage>
        <taxon>Bacteria</taxon>
        <taxon>Bacillati</taxon>
        <taxon>Actinomycetota</taxon>
        <taxon>Actinomycetes</taxon>
        <taxon>Micrococcales</taxon>
        <taxon>Micrococcaceae</taxon>
        <taxon>Arthrobacter</taxon>
    </lineage>
</organism>
<feature type="region of interest" description="Disordered" evidence="2">
    <location>
        <begin position="189"/>
        <end position="225"/>
    </location>
</feature>
<accession>A0ABQ2AKL0</accession>
<evidence type="ECO:0000256" key="3">
    <source>
        <dbReference type="SAM" id="SignalP"/>
    </source>
</evidence>
<proteinExistence type="predicted"/>
<evidence type="ECO:0000256" key="2">
    <source>
        <dbReference type="SAM" id="MobiDB-lite"/>
    </source>
</evidence>
<keyword evidence="5" id="KW-1185">Reference proteome</keyword>